<sequence length="106" mass="11779">MTNPVIQAFFVGRALAEVLGEKLEDSFTNALSDLGKFDAEQRENLRAFIEEVQARAERQAAQGSYTDGNSSSNQGTVDLQETIDELRAEIATVRASLKNYREQQPL</sequence>
<evidence type="ECO:0000313" key="2">
    <source>
        <dbReference type="EMBL" id="PSF38718.1"/>
    </source>
</evidence>
<dbReference type="RefSeq" id="WP_106455640.1">
    <property type="nucleotide sequence ID" value="NZ_PXOH01000003.1"/>
</dbReference>
<dbReference type="EMBL" id="PXOH01000003">
    <property type="protein sequence ID" value="PSF38718.1"/>
    <property type="molecule type" value="Genomic_DNA"/>
</dbReference>
<reference evidence="2 3" key="2">
    <citation type="submission" date="2018-03" db="EMBL/GenBank/DDBJ databases">
        <authorList>
            <person name="Keele B.F."/>
        </authorList>
    </citation>
    <scope>NUCLEOTIDE SEQUENCE [LARGE SCALE GENOMIC DNA]</scope>
    <source>
        <strain evidence="2 3">CCALA 016</strain>
    </source>
</reference>
<evidence type="ECO:0000313" key="3">
    <source>
        <dbReference type="Proteomes" id="UP000239001"/>
    </source>
</evidence>
<keyword evidence="3" id="KW-1185">Reference proteome</keyword>
<dbReference type="Pfam" id="PF20711">
    <property type="entry name" value="DUF6825"/>
    <property type="match status" value="1"/>
</dbReference>
<gene>
    <name evidence="2" type="ORF">C7H19_04210</name>
</gene>
<proteinExistence type="predicted"/>
<evidence type="ECO:0000256" key="1">
    <source>
        <dbReference type="SAM" id="MobiDB-lite"/>
    </source>
</evidence>
<dbReference type="AlphaFoldDB" id="A0A2T1M1Z5"/>
<evidence type="ECO:0008006" key="4">
    <source>
        <dbReference type="Google" id="ProtNLM"/>
    </source>
</evidence>
<dbReference type="GO" id="GO:0010027">
    <property type="term" value="P:thylakoid membrane organization"/>
    <property type="evidence" value="ECO:0007669"/>
    <property type="project" value="InterPro"/>
</dbReference>
<protein>
    <recommendedName>
        <fullName evidence="4">Thylakoid lumen protein</fullName>
    </recommendedName>
</protein>
<comment type="caution">
    <text evidence="2">The sequence shown here is derived from an EMBL/GenBank/DDBJ whole genome shotgun (WGS) entry which is preliminary data.</text>
</comment>
<dbReference type="Proteomes" id="UP000239001">
    <property type="component" value="Unassembled WGS sequence"/>
</dbReference>
<name>A0A2T1M1Z5_9CHRO</name>
<dbReference type="InterPro" id="IPR040003">
    <property type="entry name" value="PG18-like"/>
</dbReference>
<dbReference type="PANTHER" id="PTHR35745:SF1">
    <property type="entry name" value="OS04G0513000 PROTEIN"/>
    <property type="match status" value="1"/>
</dbReference>
<dbReference type="PANTHER" id="PTHR35745">
    <property type="entry name" value="BNACNNG14650D PROTEIN"/>
    <property type="match status" value="1"/>
</dbReference>
<feature type="compositionally biased region" description="Polar residues" evidence="1">
    <location>
        <begin position="63"/>
        <end position="79"/>
    </location>
</feature>
<dbReference type="OrthoDB" id="531776at2"/>
<reference evidence="2 3" key="1">
    <citation type="submission" date="2018-03" db="EMBL/GenBank/DDBJ databases">
        <title>The ancient ancestry and fast evolution of plastids.</title>
        <authorList>
            <person name="Moore K.R."/>
            <person name="Magnabosco C."/>
            <person name="Momper L."/>
            <person name="Gold D.A."/>
            <person name="Bosak T."/>
            <person name="Fournier G.P."/>
        </authorList>
    </citation>
    <scope>NUCLEOTIDE SEQUENCE [LARGE SCALE GENOMIC DNA]</scope>
    <source>
        <strain evidence="2 3">CCALA 016</strain>
    </source>
</reference>
<organism evidence="2 3">
    <name type="scientific">Aphanothece hegewaldii CCALA 016</name>
    <dbReference type="NCBI Taxonomy" id="2107694"/>
    <lineage>
        <taxon>Bacteria</taxon>
        <taxon>Bacillati</taxon>
        <taxon>Cyanobacteriota</taxon>
        <taxon>Cyanophyceae</taxon>
        <taxon>Oscillatoriophycideae</taxon>
        <taxon>Chroococcales</taxon>
        <taxon>Aphanothecaceae</taxon>
        <taxon>Aphanothece</taxon>
    </lineage>
</organism>
<accession>A0A2T1M1Z5</accession>
<feature type="region of interest" description="Disordered" evidence="1">
    <location>
        <begin position="59"/>
        <end position="79"/>
    </location>
</feature>